<proteinExistence type="evidence at transcript level"/>
<dbReference type="SMART" id="SM00365">
    <property type="entry name" value="LRR_SD22"/>
    <property type="match status" value="3"/>
</dbReference>
<dbReference type="Gene3D" id="3.80.10.10">
    <property type="entry name" value="Ribonuclease Inhibitor"/>
    <property type="match status" value="2"/>
</dbReference>
<keyword evidence="2" id="KW-0677">Repeat</keyword>
<dbReference type="SUPFAM" id="SSF52058">
    <property type="entry name" value="L domain-like"/>
    <property type="match status" value="1"/>
</dbReference>
<evidence type="ECO:0000256" key="2">
    <source>
        <dbReference type="ARBA" id="ARBA00022737"/>
    </source>
</evidence>
<name>A0A6F9DKH6_9ASCI</name>
<keyword evidence="1" id="KW-0433">Leucine-rich repeat</keyword>
<evidence type="ECO:0000256" key="1">
    <source>
        <dbReference type="ARBA" id="ARBA00022614"/>
    </source>
</evidence>
<evidence type="ECO:0000313" key="3">
    <source>
        <dbReference type="EMBL" id="CAB3263540.1"/>
    </source>
</evidence>
<gene>
    <name evidence="3" type="primary">Lrrcc1-002</name>
</gene>
<dbReference type="PROSITE" id="PS51450">
    <property type="entry name" value="LRR"/>
    <property type="match status" value="3"/>
</dbReference>
<protein>
    <submittedName>
        <fullName evidence="3">Leucine-rich repeat and coiled-coil domain-containing protein 1</fullName>
    </submittedName>
</protein>
<reference evidence="3" key="1">
    <citation type="submission" date="2020-04" db="EMBL/GenBank/DDBJ databases">
        <authorList>
            <person name="Neveu A P."/>
        </authorList>
    </citation>
    <scope>NUCLEOTIDE SEQUENCE</scope>
    <source>
        <tissue evidence="3">Whole embryo</tissue>
    </source>
</reference>
<dbReference type="AlphaFoldDB" id="A0A6F9DKH6"/>
<dbReference type="InterPro" id="IPR032675">
    <property type="entry name" value="LRR_dom_sf"/>
</dbReference>
<sequence>MYKKSVVCIGKAIQSFSELELSHEVQSINAHCNEIAKITHLEGLHCLRHLDVSSNKLTVISGLQSLSNLCTLNLASNFLSSVSGLGNLHGLKRINLSYNNLTSLAGFTDLHGHGYLEIIQLHGNQLGDIQTILPYLQGLLSVKHLVLKLDDAENPICNCSDYRHKFFTGLPQLTSLDEVDKLERSVNVELSNLDSDFENLSCFLPEADEDPLVVHNEGVVTKSFPMHCAHSETEVKVPSQKLTKIANTMPEKENFASRASLLQINTNFHQKKNMKSQIASDKLAMKKEKINVLKKKKGRIKEKMHKKDITASTDVYCVDKETQLSLMKQLENETERRWKAEQASKKLADVVMRKQSEASNEKVLQVS</sequence>
<dbReference type="PANTHER" id="PTHR15454:SF34">
    <property type="entry name" value="LEUCINE-RICH REPEAT AND COILED-COIL DOMAIN-CONTAINING PROTEIN 1"/>
    <property type="match status" value="1"/>
</dbReference>
<dbReference type="GO" id="GO:0005737">
    <property type="term" value="C:cytoplasm"/>
    <property type="evidence" value="ECO:0007669"/>
    <property type="project" value="TreeGrafter"/>
</dbReference>
<accession>A0A6F9DKH6</accession>
<dbReference type="InterPro" id="IPR001611">
    <property type="entry name" value="Leu-rich_rpt"/>
</dbReference>
<dbReference type="PANTHER" id="PTHR15454">
    <property type="entry name" value="NISCHARIN RELATED"/>
    <property type="match status" value="1"/>
</dbReference>
<organism evidence="3">
    <name type="scientific">Phallusia mammillata</name>
    <dbReference type="NCBI Taxonomy" id="59560"/>
    <lineage>
        <taxon>Eukaryota</taxon>
        <taxon>Metazoa</taxon>
        <taxon>Chordata</taxon>
        <taxon>Tunicata</taxon>
        <taxon>Ascidiacea</taxon>
        <taxon>Phlebobranchia</taxon>
        <taxon>Ascidiidae</taxon>
        <taxon>Phallusia</taxon>
    </lineage>
</organism>
<dbReference type="EMBL" id="LR787678">
    <property type="protein sequence ID" value="CAB3263540.1"/>
    <property type="molecule type" value="mRNA"/>
</dbReference>